<dbReference type="AlphaFoldDB" id="A0ABC8SMF8"/>
<keyword evidence="3" id="KW-1185">Reference proteome</keyword>
<dbReference type="Proteomes" id="UP001642360">
    <property type="component" value="Unassembled WGS sequence"/>
</dbReference>
<feature type="compositionally biased region" description="Basic and acidic residues" evidence="1">
    <location>
        <begin position="82"/>
        <end position="99"/>
    </location>
</feature>
<evidence type="ECO:0000256" key="1">
    <source>
        <dbReference type="SAM" id="MobiDB-lite"/>
    </source>
</evidence>
<proteinExistence type="predicted"/>
<protein>
    <submittedName>
        <fullName evidence="2">Uncharacterized protein</fullName>
    </submittedName>
</protein>
<organism evidence="2 3">
    <name type="scientific">Ilex paraguariensis</name>
    <name type="common">yerba mate</name>
    <dbReference type="NCBI Taxonomy" id="185542"/>
    <lineage>
        <taxon>Eukaryota</taxon>
        <taxon>Viridiplantae</taxon>
        <taxon>Streptophyta</taxon>
        <taxon>Embryophyta</taxon>
        <taxon>Tracheophyta</taxon>
        <taxon>Spermatophyta</taxon>
        <taxon>Magnoliopsida</taxon>
        <taxon>eudicotyledons</taxon>
        <taxon>Gunneridae</taxon>
        <taxon>Pentapetalae</taxon>
        <taxon>asterids</taxon>
        <taxon>campanulids</taxon>
        <taxon>Aquifoliales</taxon>
        <taxon>Aquifoliaceae</taxon>
        <taxon>Ilex</taxon>
    </lineage>
</organism>
<reference evidence="2 3" key="1">
    <citation type="submission" date="2024-02" db="EMBL/GenBank/DDBJ databases">
        <authorList>
            <person name="Vignale AGUSTIN F."/>
            <person name="Sosa J E."/>
            <person name="Modenutti C."/>
        </authorList>
    </citation>
    <scope>NUCLEOTIDE SEQUENCE [LARGE SCALE GENOMIC DNA]</scope>
</reference>
<accession>A0ABC8SMF8</accession>
<gene>
    <name evidence="2" type="ORF">ILEXP_LOCUS26662</name>
</gene>
<comment type="caution">
    <text evidence="2">The sequence shown here is derived from an EMBL/GenBank/DDBJ whole genome shotgun (WGS) entry which is preliminary data.</text>
</comment>
<evidence type="ECO:0000313" key="2">
    <source>
        <dbReference type="EMBL" id="CAK9158063.1"/>
    </source>
</evidence>
<sequence>MDLCTARPISILAHQRPLTPSHTHLRRKTSLPLKQASISRTNPGLLYYNNSFLRSTTSEERSGGPGQYMKYEFDGVIAKEDVQPVEKNYDESGGPKEDSPEGDQMQPFEFLEKLNIKKFQRYELTT</sequence>
<feature type="region of interest" description="Disordered" evidence="1">
    <location>
        <begin position="82"/>
        <end position="108"/>
    </location>
</feature>
<evidence type="ECO:0000313" key="3">
    <source>
        <dbReference type="Proteomes" id="UP001642360"/>
    </source>
</evidence>
<dbReference type="EMBL" id="CAUOFW020003103">
    <property type="protein sequence ID" value="CAK9158063.1"/>
    <property type="molecule type" value="Genomic_DNA"/>
</dbReference>
<name>A0ABC8SMF8_9AQUA</name>